<dbReference type="RefSeq" id="WP_127015314.1">
    <property type="nucleotide sequence ID" value="NZ_CP016379.1"/>
</dbReference>
<evidence type="ECO:0000313" key="2">
    <source>
        <dbReference type="Proteomes" id="UP000267250"/>
    </source>
</evidence>
<evidence type="ECO:0000313" key="1">
    <source>
        <dbReference type="EMBL" id="AZR71982.1"/>
    </source>
</evidence>
<dbReference type="InterPro" id="IPR010349">
    <property type="entry name" value="Asparaginase_II"/>
</dbReference>
<dbReference type="Proteomes" id="UP000267250">
    <property type="component" value="Chromosome"/>
</dbReference>
<dbReference type="PANTHER" id="PTHR42110:SF1">
    <property type="entry name" value="L-ASPARAGINASE, PUTATIVE (AFU_ORTHOLOGUE AFUA_3G11890)-RELATED"/>
    <property type="match status" value="1"/>
</dbReference>
<dbReference type="KEGG" id="aft:BBF96_00320"/>
<protein>
    <recommendedName>
        <fullName evidence="3">Asparaginase</fullName>
    </recommendedName>
</protein>
<dbReference type="EMBL" id="CP016379">
    <property type="protein sequence ID" value="AZR71982.1"/>
    <property type="molecule type" value="Genomic_DNA"/>
</dbReference>
<accession>A0A3Q9HND2</accession>
<sequence length="333" mass="36941">MGKELVHVYRGQYVESIHYGSVVVVNAEGELIKSAGDPDFKTFIRSAAKPIQALPVVYSGAMEKYNLTPRELAVMCASHSGEEIHIETVRSILKKINVPEEKLLCGVHPPYHKPSAEALIKAGIEPTSIYCNCSGKHAAMLTLCMYFGWDIDGYIELKHPLQQMMLEVVSDVTDVPKDEFWLGVDGCGVPVFGMPLKNMALGFARLSKPEYLKEKYRNAARIITEAMYTNPMLVAGTDRFCTDLMRVMKGKVVAKAGAEAVYCVGFMDKGIGLAVKIDDGGRRGREVVVLKAMEDLGLISKEELAQLRKYRHPVIKNHHNKVVGELKPVFTLK</sequence>
<keyword evidence="2" id="KW-1185">Reference proteome</keyword>
<dbReference type="PANTHER" id="PTHR42110">
    <property type="entry name" value="L-ASPARAGINASE, PUTATIVE (AFU_ORTHOLOGUE AFUA_3G11890)-RELATED"/>
    <property type="match status" value="1"/>
</dbReference>
<name>A0A3Q9HND2_9FIRM</name>
<dbReference type="OrthoDB" id="9770793at2"/>
<reference evidence="1 2" key="1">
    <citation type="submission" date="2016-07" db="EMBL/GenBank/DDBJ databases">
        <title>Genome and transcriptome analysis of iron-reducing fermentative bacteria Anoxybacter fermentans.</title>
        <authorList>
            <person name="Zeng X."/>
            <person name="Shao Z."/>
        </authorList>
    </citation>
    <scope>NUCLEOTIDE SEQUENCE [LARGE SCALE GENOMIC DNA]</scope>
    <source>
        <strain evidence="1 2">DY22613</strain>
    </source>
</reference>
<dbReference type="Pfam" id="PF06089">
    <property type="entry name" value="Asparaginase_II"/>
    <property type="match status" value="1"/>
</dbReference>
<dbReference type="AlphaFoldDB" id="A0A3Q9HND2"/>
<evidence type="ECO:0008006" key="3">
    <source>
        <dbReference type="Google" id="ProtNLM"/>
    </source>
</evidence>
<proteinExistence type="predicted"/>
<gene>
    <name evidence="1" type="ORF">BBF96_00320</name>
</gene>
<organism evidence="1 2">
    <name type="scientific">Anoxybacter fermentans</name>
    <dbReference type="NCBI Taxonomy" id="1323375"/>
    <lineage>
        <taxon>Bacteria</taxon>
        <taxon>Bacillati</taxon>
        <taxon>Bacillota</taxon>
        <taxon>Clostridia</taxon>
        <taxon>Halanaerobiales</taxon>
        <taxon>Anoxybacter</taxon>
    </lineage>
</organism>